<dbReference type="OrthoDB" id="9800872at2"/>
<feature type="domain" description="Rhodanese" evidence="3">
    <location>
        <begin position="148"/>
        <end position="208"/>
    </location>
</feature>
<dbReference type="InterPro" id="IPR001763">
    <property type="entry name" value="Rhodanese-like_dom"/>
</dbReference>
<dbReference type="RefSeq" id="WP_005398909.1">
    <property type="nucleotide sequence ID" value="NZ_JH601088.1"/>
</dbReference>
<dbReference type="GeneID" id="96999357"/>
<keyword evidence="2" id="KW-0732">Signal</keyword>
<dbReference type="PROSITE" id="PS50206">
    <property type="entry name" value="RHODANESE_3"/>
    <property type="match status" value="1"/>
</dbReference>
<dbReference type="InterPro" id="IPR036873">
    <property type="entry name" value="Rhodanese-like_dom_sf"/>
</dbReference>
<comment type="caution">
    <text evidence="4">The sequence shown here is derived from an EMBL/GenBank/DDBJ whole genome shotgun (WGS) entry which is preliminary data.</text>
</comment>
<dbReference type="EMBL" id="AGEI01000024">
    <property type="protein sequence ID" value="EHR33350.1"/>
    <property type="molecule type" value="Genomic_DNA"/>
</dbReference>
<evidence type="ECO:0000256" key="1">
    <source>
        <dbReference type="SAM" id="MobiDB-lite"/>
    </source>
</evidence>
<dbReference type="Proteomes" id="UP000004191">
    <property type="component" value="Unassembled WGS sequence"/>
</dbReference>
<dbReference type="HOGENOM" id="CLU_1169394_0_0_9"/>
<feature type="chain" id="PRO_5039514613" description="Rhodanese domain-containing protein" evidence="2">
    <location>
        <begin position="22"/>
        <end position="237"/>
    </location>
</feature>
<dbReference type="AlphaFoldDB" id="H3NPX2"/>
<feature type="signal peptide" evidence="2">
    <location>
        <begin position="1"/>
        <end position="21"/>
    </location>
</feature>
<evidence type="ECO:0000259" key="3">
    <source>
        <dbReference type="PROSITE" id="PS50206"/>
    </source>
</evidence>
<protein>
    <recommendedName>
        <fullName evidence="3">Rhodanese domain-containing protein</fullName>
    </recommendedName>
</protein>
<dbReference type="Gene3D" id="3.40.250.10">
    <property type="entry name" value="Rhodanese-like domain"/>
    <property type="match status" value="1"/>
</dbReference>
<keyword evidence="5" id="KW-1185">Reference proteome</keyword>
<reference evidence="4 5" key="1">
    <citation type="submission" date="2012-01" db="EMBL/GenBank/DDBJ databases">
        <title>The Genome Sequence of Helcococcus kunzii ATCC 51366.</title>
        <authorList>
            <consortium name="The Broad Institute Genome Sequencing Platform"/>
            <person name="Earl A."/>
            <person name="Ward D."/>
            <person name="Feldgarden M."/>
            <person name="Gevers D."/>
            <person name="Huys G."/>
            <person name="Young S.K."/>
            <person name="Zeng Q."/>
            <person name="Gargeya S."/>
            <person name="Fitzgerald M."/>
            <person name="Haas B."/>
            <person name="Abouelleil A."/>
            <person name="Alvarado L."/>
            <person name="Arachchi H.M."/>
            <person name="Berlin A."/>
            <person name="Chapman S.B."/>
            <person name="Gearin G."/>
            <person name="Goldberg J."/>
            <person name="Griggs A."/>
            <person name="Gujja S."/>
            <person name="Hansen M."/>
            <person name="Heiman D."/>
            <person name="Howarth C."/>
            <person name="Larimer J."/>
            <person name="Lui A."/>
            <person name="MacDonald P.J.P."/>
            <person name="McCowen C."/>
            <person name="Montmayeur A."/>
            <person name="Murphy C."/>
            <person name="Neiman D."/>
            <person name="Pearson M."/>
            <person name="Priest M."/>
            <person name="Roberts A."/>
            <person name="Saif S."/>
            <person name="Shea T."/>
            <person name="Sisk P."/>
            <person name="Stolte C."/>
            <person name="Sykes S."/>
            <person name="Wortman J."/>
            <person name="Nusbaum C."/>
            <person name="Birren B."/>
        </authorList>
    </citation>
    <scope>NUCLEOTIDE SEQUENCE [LARGE SCALE GENOMIC DNA]</scope>
    <source>
        <strain evidence="4 5">ATCC 51366</strain>
    </source>
</reference>
<evidence type="ECO:0000313" key="5">
    <source>
        <dbReference type="Proteomes" id="UP000004191"/>
    </source>
</evidence>
<dbReference type="Pfam" id="PF00581">
    <property type="entry name" value="Rhodanese"/>
    <property type="match status" value="1"/>
</dbReference>
<accession>H3NPX2</accession>
<sequence>MKKLLSLLMAIVLVFSLVACGSNKESEKESNAESTKESMEESSQETMQESVEETETEAETAEKVYNSLVVKDNIVIASQEDDGKQDLYVLKAEDNDPLEQGHKYDFQVDPATIKGGDLPEINVKTSEMLGKSIGYEVQPEVVEKIMKNVEGIKIVDARSVEDFGKGTKEGAVNIPAGEFAADLDEAKFNANVEKYIKGFEHEDVVLVYGTAQDVAVVADLIYKTGNTAVVLNAGEIK</sequence>
<dbReference type="STRING" id="883114.HMPREF9709_01394"/>
<feature type="compositionally biased region" description="Acidic residues" evidence="1">
    <location>
        <begin position="50"/>
        <end position="59"/>
    </location>
</feature>
<feature type="compositionally biased region" description="Basic and acidic residues" evidence="1">
    <location>
        <begin position="24"/>
        <end position="39"/>
    </location>
</feature>
<gene>
    <name evidence="4" type="ORF">HMPREF9709_01394</name>
</gene>
<evidence type="ECO:0000313" key="4">
    <source>
        <dbReference type="EMBL" id="EHR33350.1"/>
    </source>
</evidence>
<dbReference type="PROSITE" id="PS51257">
    <property type="entry name" value="PROKAR_LIPOPROTEIN"/>
    <property type="match status" value="1"/>
</dbReference>
<name>H3NPX2_9FIRM</name>
<dbReference type="SUPFAM" id="SSF52821">
    <property type="entry name" value="Rhodanese/Cell cycle control phosphatase"/>
    <property type="match status" value="1"/>
</dbReference>
<evidence type="ECO:0000256" key="2">
    <source>
        <dbReference type="SAM" id="SignalP"/>
    </source>
</evidence>
<organism evidence="4 5">
    <name type="scientific">Helcococcus kunzii ATCC 51366</name>
    <dbReference type="NCBI Taxonomy" id="883114"/>
    <lineage>
        <taxon>Bacteria</taxon>
        <taxon>Bacillati</taxon>
        <taxon>Bacillota</taxon>
        <taxon>Tissierellia</taxon>
        <taxon>Tissierellales</taxon>
        <taxon>Peptoniphilaceae</taxon>
        <taxon>Helcococcus</taxon>
    </lineage>
</organism>
<proteinExistence type="predicted"/>
<feature type="region of interest" description="Disordered" evidence="1">
    <location>
        <begin position="24"/>
        <end position="59"/>
    </location>
</feature>